<keyword evidence="1" id="KW-0175">Coiled coil</keyword>
<feature type="compositionally biased region" description="Polar residues" evidence="2">
    <location>
        <begin position="186"/>
        <end position="195"/>
    </location>
</feature>
<evidence type="ECO:0000256" key="1">
    <source>
        <dbReference type="SAM" id="Coils"/>
    </source>
</evidence>
<protein>
    <submittedName>
        <fullName evidence="3">Uncharacterized protein</fullName>
    </submittedName>
</protein>
<reference evidence="3 5" key="1">
    <citation type="journal article" date="2022" name="bioRxiv">
        <title>Genomics of Preaxostyla Flagellates Illuminates Evolutionary Transitions and the Path Towards Mitochondrial Loss.</title>
        <authorList>
            <person name="Novak L.V.F."/>
            <person name="Treitli S.C."/>
            <person name="Pyrih J."/>
            <person name="Halakuc P."/>
            <person name="Pipaliya S.V."/>
            <person name="Vacek V."/>
            <person name="Brzon O."/>
            <person name="Soukal P."/>
            <person name="Eme L."/>
            <person name="Dacks J.B."/>
            <person name="Karnkowska A."/>
            <person name="Elias M."/>
            <person name="Hampl V."/>
        </authorList>
    </citation>
    <scope>NUCLEOTIDE SEQUENCE [LARGE SCALE GENOMIC DNA]</scope>
    <source>
        <strain evidence="3">NAU3</strain>
        <tissue evidence="3">Gut</tissue>
    </source>
</reference>
<evidence type="ECO:0000313" key="4">
    <source>
        <dbReference type="EMBL" id="KAK2957359.1"/>
    </source>
</evidence>
<proteinExistence type="predicted"/>
<accession>A0ABQ9XZP0</accession>
<name>A0ABQ9XZP0_9EUKA</name>
<organism evidence="3 5">
    <name type="scientific">Blattamonas nauphoetae</name>
    <dbReference type="NCBI Taxonomy" id="2049346"/>
    <lineage>
        <taxon>Eukaryota</taxon>
        <taxon>Metamonada</taxon>
        <taxon>Preaxostyla</taxon>
        <taxon>Oxymonadida</taxon>
        <taxon>Blattamonas</taxon>
    </lineage>
</organism>
<evidence type="ECO:0000313" key="3">
    <source>
        <dbReference type="EMBL" id="KAK2956960.1"/>
    </source>
</evidence>
<evidence type="ECO:0000256" key="2">
    <source>
        <dbReference type="SAM" id="MobiDB-lite"/>
    </source>
</evidence>
<sequence>MVSTPTSIQPYRLRHLFAPVSESEIRQLGESIADVRADPFAVCPLALSASLIYDSSSSSRPPPLLPIIPFFAAIQHNPSQNTHTIALSVLQLCLASSPPTPLPKKVLLASSLSCESHIELLSGLSDESALTVDEAVVEHDDLRRKLEESKRQHDKMAGEIAKTNQVPLHLPLFIPPLIVRFHKHSQLSASPSTQRSSHDHHSCSPSSP</sequence>
<evidence type="ECO:0000313" key="5">
    <source>
        <dbReference type="Proteomes" id="UP001281761"/>
    </source>
</evidence>
<feature type="region of interest" description="Disordered" evidence="2">
    <location>
        <begin position="185"/>
        <end position="208"/>
    </location>
</feature>
<dbReference type="EMBL" id="JARBJD010000050">
    <property type="protein sequence ID" value="KAK2956960.1"/>
    <property type="molecule type" value="Genomic_DNA"/>
</dbReference>
<keyword evidence="5" id="KW-1185">Reference proteome</keyword>
<comment type="caution">
    <text evidence="3">The sequence shown here is derived from an EMBL/GenBank/DDBJ whole genome shotgun (WGS) entry which is preliminary data.</text>
</comment>
<dbReference type="Proteomes" id="UP001281761">
    <property type="component" value="Unassembled WGS sequence"/>
</dbReference>
<dbReference type="EMBL" id="JARBJD010000047">
    <property type="protein sequence ID" value="KAK2957359.1"/>
    <property type="molecule type" value="Genomic_DNA"/>
</dbReference>
<gene>
    <name evidence="4" type="ORF">BLNAU_7737</name>
    <name evidence="3" type="ORF">BLNAU_8035</name>
</gene>
<feature type="coiled-coil region" evidence="1">
    <location>
        <begin position="132"/>
        <end position="159"/>
    </location>
</feature>